<gene>
    <name evidence="1" type="ORF">PVL29_006366</name>
</gene>
<protein>
    <submittedName>
        <fullName evidence="1">Uncharacterized protein</fullName>
    </submittedName>
</protein>
<evidence type="ECO:0000313" key="1">
    <source>
        <dbReference type="EMBL" id="KAJ9700996.1"/>
    </source>
</evidence>
<dbReference type="Proteomes" id="UP001168098">
    <property type="component" value="Unassembled WGS sequence"/>
</dbReference>
<dbReference type="AlphaFoldDB" id="A0AA39A537"/>
<proteinExistence type="predicted"/>
<keyword evidence="2" id="KW-1185">Reference proteome</keyword>
<reference evidence="1 2" key="1">
    <citation type="journal article" date="2023" name="BMC Biotechnol.">
        <title>Vitis rotundifolia cv Carlos genome sequencing.</title>
        <authorList>
            <person name="Huff M."/>
            <person name="Hulse-Kemp A."/>
            <person name="Scheffler B."/>
            <person name="Youngblood R."/>
            <person name="Simpson S."/>
            <person name="Babiker E."/>
            <person name="Staton M."/>
        </authorList>
    </citation>
    <scope>NUCLEOTIDE SEQUENCE [LARGE SCALE GENOMIC DNA]</scope>
    <source>
        <tissue evidence="1">Leaf</tissue>
    </source>
</reference>
<sequence>MDVELAIAMWYVKMIYDWTPTIMGILDTPTPTALWPVKTMDNSSPIGTEMLDLLVEVTAP</sequence>
<accession>A0AA39A537</accession>
<comment type="caution">
    <text evidence="1">The sequence shown here is derived from an EMBL/GenBank/DDBJ whole genome shotgun (WGS) entry which is preliminary data.</text>
</comment>
<name>A0AA39A537_VITRO</name>
<dbReference type="EMBL" id="JARBHA010000005">
    <property type="protein sequence ID" value="KAJ9700996.1"/>
    <property type="molecule type" value="Genomic_DNA"/>
</dbReference>
<organism evidence="1 2">
    <name type="scientific">Vitis rotundifolia</name>
    <name type="common">Muscadine grape</name>
    <dbReference type="NCBI Taxonomy" id="103349"/>
    <lineage>
        <taxon>Eukaryota</taxon>
        <taxon>Viridiplantae</taxon>
        <taxon>Streptophyta</taxon>
        <taxon>Embryophyta</taxon>
        <taxon>Tracheophyta</taxon>
        <taxon>Spermatophyta</taxon>
        <taxon>Magnoliopsida</taxon>
        <taxon>eudicotyledons</taxon>
        <taxon>Gunneridae</taxon>
        <taxon>Pentapetalae</taxon>
        <taxon>rosids</taxon>
        <taxon>Vitales</taxon>
        <taxon>Vitaceae</taxon>
        <taxon>Viteae</taxon>
        <taxon>Vitis</taxon>
    </lineage>
</organism>
<evidence type="ECO:0000313" key="2">
    <source>
        <dbReference type="Proteomes" id="UP001168098"/>
    </source>
</evidence>